<dbReference type="OrthoDB" id="29773at2759"/>
<gene>
    <name evidence="2" type="ORF">QR46_1822</name>
</gene>
<accession>A0A132NVU1</accession>
<protein>
    <submittedName>
        <fullName evidence="2">Uncharacterized protein</fullName>
    </submittedName>
</protein>
<keyword evidence="1" id="KW-0812">Transmembrane</keyword>
<feature type="transmembrane region" description="Helical" evidence="1">
    <location>
        <begin position="454"/>
        <end position="476"/>
    </location>
</feature>
<dbReference type="GO" id="GO:0016020">
    <property type="term" value="C:membrane"/>
    <property type="evidence" value="ECO:0007669"/>
    <property type="project" value="TreeGrafter"/>
</dbReference>
<dbReference type="SUPFAM" id="SSF103481">
    <property type="entry name" value="Multidrug resistance efflux transporter EmrE"/>
    <property type="match status" value="1"/>
</dbReference>
<dbReference type="Proteomes" id="UP000070089">
    <property type="component" value="Unassembled WGS sequence"/>
</dbReference>
<dbReference type="PANTHER" id="PTHR13146">
    <property type="match status" value="1"/>
</dbReference>
<evidence type="ECO:0000313" key="2">
    <source>
        <dbReference type="EMBL" id="KWX14196.1"/>
    </source>
</evidence>
<feature type="transmembrane region" description="Helical" evidence="1">
    <location>
        <begin position="391"/>
        <end position="408"/>
    </location>
</feature>
<evidence type="ECO:0000313" key="3">
    <source>
        <dbReference type="Proteomes" id="UP000070089"/>
    </source>
</evidence>
<sequence length="517" mass="57125">MRCSCDVRVVFAVIGFLLFGGVTTIAQNDYLTYTTTNFPGKEGVVTKFTYPWFGNFLMFLAMSLVGIGWAYQAAKARKDKRLYGGVPDRDSEYSTEATHNLESSSDDVSDVLESFRPSKITQRLSCRQRFMQNAWGVLIISSVFDLLASGLGSVGLSSICNVPPSVYQMLQGAIIIFTALLSRCFLKRKTTAQQNLAIFICITGLVIIAVASYLADIYFPETQPPAPNDSQVQEYMQFYDIATIKYKRTLASAILRFFMKPHERAQHGIHTYMVTAEYTDGKIVSTDLVTFLDCILTTAPLTAERESTGANSTMLIVGIVLILVSQLIYAGQFVVEEYTMSKINAFPSQVVCIEGIYGFIISIGLVFPVLMALNIENDFDAFLFIKAEPNILVPMAIFFITVALYNGFGQTITKLISANHRTILEGLRGLVVWIFALIERAIFGKPWGEGVYGWTSAVEAAGFAVLLIGSMVYYSIIKCKCFKDAQSETTSKFAAIMEETSAAPYELFCSETVSSSA</sequence>
<reference evidence="2 3" key="1">
    <citation type="journal article" date="2015" name="Mol. Biochem. Parasitol.">
        <title>Identification of polymorphic genes for use in assemblage B genotyping assays through comparative genomics of multiple assemblage B Giardia duodenalis isolates.</title>
        <authorList>
            <person name="Wielinga C."/>
            <person name="Thompson R.C."/>
            <person name="Monis P."/>
            <person name="Ryan U."/>
        </authorList>
    </citation>
    <scope>NUCLEOTIDE SEQUENCE [LARGE SCALE GENOMIC DNA]</scope>
    <source>
        <strain evidence="2 3">BAH15c1</strain>
    </source>
</reference>
<comment type="caution">
    <text evidence="2">The sequence shown here is derived from an EMBL/GenBank/DDBJ whole genome shotgun (WGS) entry which is preliminary data.</text>
</comment>
<proteinExistence type="predicted"/>
<feature type="transmembrane region" description="Helical" evidence="1">
    <location>
        <begin position="50"/>
        <end position="71"/>
    </location>
</feature>
<name>A0A132NVU1_GIAIN</name>
<keyword evidence="1" id="KW-1133">Transmembrane helix</keyword>
<evidence type="ECO:0000256" key="1">
    <source>
        <dbReference type="SAM" id="Phobius"/>
    </source>
</evidence>
<feature type="transmembrane region" description="Helical" evidence="1">
    <location>
        <begin position="429"/>
        <end position="448"/>
    </location>
</feature>
<dbReference type="EMBL" id="JXTI01000041">
    <property type="protein sequence ID" value="KWX14196.1"/>
    <property type="molecule type" value="Genomic_DNA"/>
</dbReference>
<feature type="transmembrane region" description="Helical" evidence="1">
    <location>
        <begin position="133"/>
        <end position="154"/>
    </location>
</feature>
<feature type="transmembrane region" description="Helical" evidence="1">
    <location>
        <begin position="166"/>
        <end position="186"/>
    </location>
</feature>
<keyword evidence="1" id="KW-0472">Membrane</keyword>
<organism evidence="2 3">
    <name type="scientific">Giardia duodenalis assemblage B</name>
    <dbReference type="NCBI Taxonomy" id="1394984"/>
    <lineage>
        <taxon>Eukaryota</taxon>
        <taxon>Metamonada</taxon>
        <taxon>Diplomonadida</taxon>
        <taxon>Hexamitidae</taxon>
        <taxon>Giardiinae</taxon>
        <taxon>Giardia</taxon>
    </lineage>
</organism>
<dbReference type="InterPro" id="IPR037185">
    <property type="entry name" value="EmrE-like"/>
</dbReference>
<dbReference type="VEuPathDB" id="GiardiaDB:QR46_1822"/>
<feature type="transmembrane region" description="Helical" evidence="1">
    <location>
        <begin position="198"/>
        <end position="219"/>
    </location>
</feature>
<dbReference type="AlphaFoldDB" id="A0A132NVU1"/>
<dbReference type="PANTHER" id="PTHR13146:SF6">
    <property type="entry name" value="THH1_TOM1_TOM3 DOMAIN-CONTAINING PROTEIN"/>
    <property type="match status" value="1"/>
</dbReference>
<feature type="transmembrane region" description="Helical" evidence="1">
    <location>
        <begin position="356"/>
        <end position="375"/>
    </location>
</feature>
<feature type="transmembrane region" description="Helical" evidence="1">
    <location>
        <begin position="314"/>
        <end position="335"/>
    </location>
</feature>